<proteinExistence type="predicted"/>
<dbReference type="EMBL" id="LR796275">
    <property type="protein sequence ID" value="CAB4133903.1"/>
    <property type="molecule type" value="Genomic_DNA"/>
</dbReference>
<dbReference type="EMBL" id="LR797827">
    <property type="protein sequence ID" value="CAB4242007.1"/>
    <property type="molecule type" value="Genomic_DNA"/>
</dbReference>
<protein>
    <submittedName>
        <fullName evidence="2">Uncharacterized protein</fullName>
    </submittedName>
</protein>
<gene>
    <name evidence="1" type="ORF">UFOVP263_49</name>
    <name evidence="2" type="ORF">UFOVP91_13</name>
</gene>
<organism evidence="2">
    <name type="scientific">uncultured Caudovirales phage</name>
    <dbReference type="NCBI Taxonomy" id="2100421"/>
    <lineage>
        <taxon>Viruses</taxon>
        <taxon>Duplodnaviria</taxon>
        <taxon>Heunggongvirae</taxon>
        <taxon>Uroviricota</taxon>
        <taxon>Caudoviricetes</taxon>
        <taxon>Peduoviridae</taxon>
        <taxon>Maltschvirus</taxon>
        <taxon>Maltschvirus maltsch</taxon>
    </lineage>
</organism>
<name>A0A6J5TCE9_9CAUD</name>
<evidence type="ECO:0000313" key="2">
    <source>
        <dbReference type="EMBL" id="CAB4242007.1"/>
    </source>
</evidence>
<reference evidence="2" key="1">
    <citation type="submission" date="2020-05" db="EMBL/GenBank/DDBJ databases">
        <authorList>
            <person name="Chiriac C."/>
            <person name="Salcher M."/>
            <person name="Ghai R."/>
            <person name="Kavagutti S V."/>
        </authorList>
    </citation>
    <scope>NUCLEOTIDE SEQUENCE</scope>
</reference>
<accession>A0A6J5TCE9</accession>
<evidence type="ECO:0000313" key="1">
    <source>
        <dbReference type="EMBL" id="CAB4133903.1"/>
    </source>
</evidence>
<sequence>MVFNGHTQEYVESLDEEIFTEIQVMYADGMLGNRGIYDAIAPLTSAVFNYIRASGTPAYKSNEMFPWINEYLIHPDVDENKANESLLLFLSQAPSFDMERFKNGSHASI</sequence>